<dbReference type="PRINTS" id="PR00180">
    <property type="entry name" value="CRETINALDHBP"/>
</dbReference>
<keyword evidence="5" id="KW-1185">Reference proteome</keyword>
<dbReference type="InterPro" id="IPR036865">
    <property type="entry name" value="CRAL-TRIO_dom_sf"/>
</dbReference>
<dbReference type="InterPro" id="IPR011074">
    <property type="entry name" value="CRAL/TRIO_N_dom"/>
</dbReference>
<organism evidence="4 5">
    <name type="scientific">Branchiostoma lanceolatum</name>
    <name type="common">Common lancelet</name>
    <name type="synonym">Amphioxus lanceolatum</name>
    <dbReference type="NCBI Taxonomy" id="7740"/>
    <lineage>
        <taxon>Eukaryota</taxon>
        <taxon>Metazoa</taxon>
        <taxon>Chordata</taxon>
        <taxon>Cephalochordata</taxon>
        <taxon>Leptocardii</taxon>
        <taxon>Amphioxiformes</taxon>
        <taxon>Branchiostomatidae</taxon>
        <taxon>Branchiostoma</taxon>
    </lineage>
</organism>
<dbReference type="FunFam" id="3.40.525.10:FF:000002">
    <property type="entry name" value="Alpha-tocopherol transfer protein-like"/>
    <property type="match status" value="1"/>
</dbReference>
<evidence type="ECO:0000313" key="5">
    <source>
        <dbReference type="Proteomes" id="UP000838412"/>
    </source>
</evidence>
<dbReference type="Pfam" id="PF03765">
    <property type="entry name" value="CRAL_TRIO_N"/>
    <property type="match status" value="1"/>
</dbReference>
<feature type="compositionally biased region" description="Acidic residues" evidence="1">
    <location>
        <begin position="466"/>
        <end position="488"/>
    </location>
</feature>
<protein>
    <submittedName>
        <fullName evidence="4">TTPA protein</fullName>
    </submittedName>
</protein>
<name>A0A8J9Z5T8_BRALA</name>
<dbReference type="EMBL" id="OV696701">
    <property type="protein sequence ID" value="CAH1248252.1"/>
    <property type="molecule type" value="Genomic_DNA"/>
</dbReference>
<dbReference type="InterPro" id="IPR001251">
    <property type="entry name" value="CRAL-TRIO_dom"/>
</dbReference>
<dbReference type="SUPFAM" id="SSF52087">
    <property type="entry name" value="CRAL/TRIO domain"/>
    <property type="match status" value="1"/>
</dbReference>
<dbReference type="GO" id="GO:1902936">
    <property type="term" value="F:phosphatidylinositol bisphosphate binding"/>
    <property type="evidence" value="ECO:0007669"/>
    <property type="project" value="TreeGrafter"/>
</dbReference>
<dbReference type="SUPFAM" id="SSF46938">
    <property type="entry name" value="CRAL/TRIO N-terminal domain"/>
    <property type="match status" value="1"/>
</dbReference>
<evidence type="ECO:0000313" key="4">
    <source>
        <dbReference type="EMBL" id="CAH1248252.1"/>
    </source>
</evidence>
<evidence type="ECO:0000259" key="3">
    <source>
        <dbReference type="SMART" id="SM01100"/>
    </source>
</evidence>
<dbReference type="AlphaFoldDB" id="A0A8J9Z5T8"/>
<dbReference type="CDD" id="cd00170">
    <property type="entry name" value="SEC14"/>
    <property type="match status" value="1"/>
</dbReference>
<dbReference type="PANTHER" id="PTHR10174:SF225">
    <property type="entry name" value="ALPHA-TOCOPHEROL TRANSFER PROTEIN"/>
    <property type="match status" value="1"/>
</dbReference>
<dbReference type="PANTHER" id="PTHR10174">
    <property type="entry name" value="ALPHA-TOCOPHEROL TRANSFER PROTEIN-RELATED"/>
    <property type="match status" value="1"/>
</dbReference>
<dbReference type="Proteomes" id="UP000838412">
    <property type="component" value="Chromosome 16"/>
</dbReference>
<dbReference type="OrthoDB" id="440711at2759"/>
<feature type="region of interest" description="Disordered" evidence="1">
    <location>
        <begin position="465"/>
        <end position="488"/>
    </location>
</feature>
<dbReference type="InterPro" id="IPR036273">
    <property type="entry name" value="CRAL/TRIO_N_dom_sf"/>
</dbReference>
<dbReference type="SMART" id="SM00516">
    <property type="entry name" value="SEC14"/>
    <property type="match status" value="1"/>
</dbReference>
<dbReference type="Gene3D" id="1.20.5.1200">
    <property type="entry name" value="Alpha-tocopherol transfer"/>
    <property type="match status" value="1"/>
</dbReference>
<evidence type="ECO:0000259" key="2">
    <source>
        <dbReference type="SMART" id="SM00516"/>
    </source>
</evidence>
<dbReference type="Gene3D" id="3.40.525.10">
    <property type="entry name" value="CRAL-TRIO lipid binding domain"/>
    <property type="match status" value="1"/>
</dbReference>
<dbReference type="SMART" id="SM01100">
    <property type="entry name" value="CRAL_TRIO_N"/>
    <property type="match status" value="1"/>
</dbReference>
<dbReference type="Gene3D" id="1.10.8.20">
    <property type="entry name" value="N-terminal domain of phosphatidylinositol transfer protein sec14p"/>
    <property type="match status" value="1"/>
</dbReference>
<accession>A0A8J9Z5T8</accession>
<dbReference type="GO" id="GO:0016020">
    <property type="term" value="C:membrane"/>
    <property type="evidence" value="ECO:0007669"/>
    <property type="project" value="TreeGrafter"/>
</dbReference>
<feature type="domain" description="CRAL-TRIO" evidence="2">
    <location>
        <begin position="281"/>
        <end position="436"/>
    </location>
</feature>
<sequence>MITQTRQTVCKSGRVTPCRAWHPMTRSPTYSSPIVAAIPVRAPSPKTPRHSSTQVTMRRLTFVLLFGLLATTLSKDVVKVNKGSAKNDDVKWTKIIGQVHKIIRKLPRDLQLPATKLVFQLPKLFENLLKSKDSYLQNPAEMLKMIGFGLMETWTFVLNNLSEEVKGDVMKVLKGMSAMELTASPPSGYVCNLSAEALKKAREELNEDPSTRLAMVEALRERIQQRPDLCVQDDDHILLRFLRARYFDVEQAFKLLEKYHVWRTHSPEICSNMRPSSVRGLLEAGYHAALPGRDQDGRKVMFYRIGKWDPSQFSAYEVFRLSLISSEKIIQEEDTQVHGIVMIADLTGLSLSHAWQIGPRVAQQIGSITTDAFPIRVKEIHLLNEPMVFNAIFAIIKPFMSEKMRNRIHLHGPKTETLLQYVDRDALPPEYGGTGTPLDEACSQWTETLLASEDEFSAMSYSNLEEVTEENEVEEDDEVEEASEVEEC</sequence>
<feature type="domain" description="CRAL/TRIO N-terminal" evidence="3">
    <location>
        <begin position="234"/>
        <end position="259"/>
    </location>
</feature>
<proteinExistence type="predicted"/>
<reference evidence="4" key="1">
    <citation type="submission" date="2022-01" db="EMBL/GenBank/DDBJ databases">
        <authorList>
            <person name="Braso-Vives M."/>
        </authorList>
    </citation>
    <scope>NUCLEOTIDE SEQUENCE</scope>
</reference>
<gene>
    <name evidence="4" type="primary">TTPA</name>
    <name evidence="4" type="ORF">BLAG_LOCUS9639</name>
</gene>
<dbReference type="Pfam" id="PF00650">
    <property type="entry name" value="CRAL_TRIO"/>
    <property type="match status" value="1"/>
</dbReference>
<evidence type="ECO:0000256" key="1">
    <source>
        <dbReference type="SAM" id="MobiDB-lite"/>
    </source>
</evidence>